<evidence type="ECO:0000256" key="2">
    <source>
        <dbReference type="ARBA" id="ARBA00009677"/>
    </source>
</evidence>
<dbReference type="PANTHER" id="PTHR30435">
    <property type="entry name" value="FLAGELLAR PROTEIN"/>
    <property type="match status" value="1"/>
</dbReference>
<dbReference type="AlphaFoldDB" id="Q8D3G2"/>
<dbReference type="InterPro" id="IPR010930">
    <property type="entry name" value="Flg_bb/hook_C_dom"/>
</dbReference>
<evidence type="ECO:0000256" key="4">
    <source>
        <dbReference type="ARBA" id="ARBA00023143"/>
    </source>
</evidence>
<organism evidence="9 10">
    <name type="scientific">Wigglesworthia glossinidia brevipalpis</name>
    <dbReference type="NCBI Taxonomy" id="36870"/>
    <lineage>
        <taxon>Bacteria</taxon>
        <taxon>Pseudomonadati</taxon>
        <taxon>Pseudomonadota</taxon>
        <taxon>Gammaproteobacteria</taxon>
        <taxon>Enterobacterales</taxon>
        <taxon>Erwiniaceae</taxon>
        <taxon>Wigglesworthia</taxon>
    </lineage>
</organism>
<dbReference type="HOGENOM" id="CLU_123272_1_0_6"/>
<comment type="subcellular location">
    <subcellularLocation>
        <location evidence="1 6">Bacterial flagellum basal body</location>
    </subcellularLocation>
</comment>
<feature type="domain" description="Flagellar basal-body/hook protein C-terminal" evidence="8">
    <location>
        <begin position="87"/>
        <end position="131"/>
    </location>
</feature>
<evidence type="ECO:0000256" key="3">
    <source>
        <dbReference type="ARBA" id="ARBA00017941"/>
    </source>
</evidence>
<dbReference type="InterPro" id="IPR019776">
    <property type="entry name" value="Flagellar_basal_body_rod_CS"/>
</dbReference>
<dbReference type="NCBIfam" id="TIGR01395">
    <property type="entry name" value="FlgC"/>
    <property type="match status" value="1"/>
</dbReference>
<accession>Q8D3G2</accession>
<dbReference type="STRING" id="36870.gene:10368517"/>
<proteinExistence type="inferred from homology"/>
<dbReference type="Pfam" id="PF00460">
    <property type="entry name" value="Flg_bb_rod"/>
    <property type="match status" value="1"/>
</dbReference>
<evidence type="ECO:0000313" key="10">
    <source>
        <dbReference type="Proteomes" id="UP000000562"/>
    </source>
</evidence>
<dbReference type="Proteomes" id="UP000000562">
    <property type="component" value="Chromosome"/>
</dbReference>
<dbReference type="Pfam" id="PF06429">
    <property type="entry name" value="Flg_bbr_C"/>
    <property type="match status" value="1"/>
</dbReference>
<comment type="subunit">
    <text evidence="5 6">The basal body constitutes a major portion of the flagellar organelle and consists of four rings (L,P,S, and M) mounted on a central rod. The rod consists of about 26 subunits of FlgG in the distal portion, and FlgB, FlgC and FlgF are thought to build up the proximal portion of the rod with about 6 subunits each.</text>
</comment>
<evidence type="ECO:0000259" key="7">
    <source>
        <dbReference type="Pfam" id="PF00460"/>
    </source>
</evidence>
<gene>
    <name evidence="9" type="primary">flgC</name>
</gene>
<dbReference type="GO" id="GO:0071978">
    <property type="term" value="P:bacterial-type flagellum-dependent swarming motility"/>
    <property type="evidence" value="ECO:0007669"/>
    <property type="project" value="TreeGrafter"/>
</dbReference>
<dbReference type="EMBL" id="BA000021">
    <property type="protein sequence ID" value="BAC24185.1"/>
    <property type="molecule type" value="Genomic_DNA"/>
</dbReference>
<reference evidence="9 10" key="1">
    <citation type="journal article" date="2002" name="Nat. Genet.">
        <title>Genome sequence of the endocellular obligate symbiont of tsetse flies, Wigglesworthia glossinidia.</title>
        <authorList>
            <person name="Akman L."/>
            <person name="Yamashita A."/>
            <person name="Watanabe H."/>
            <person name="Oshima K."/>
            <person name="Shiba T."/>
            <person name="Hattori M."/>
            <person name="Aksoy S."/>
        </authorList>
    </citation>
    <scope>NUCLEOTIDE SEQUENCE [LARGE SCALE GENOMIC DNA]</scope>
</reference>
<feature type="domain" description="Flagellar basal body rod protein N-terminal" evidence="7">
    <location>
        <begin position="8"/>
        <end position="31"/>
    </location>
</feature>
<dbReference type="KEGG" id="wbr:flgC"/>
<dbReference type="eggNOG" id="COG1558">
    <property type="taxonomic scope" value="Bacteria"/>
</dbReference>
<dbReference type="InterPro" id="IPR001444">
    <property type="entry name" value="Flag_bb_rod_N"/>
</dbReference>
<evidence type="ECO:0000256" key="1">
    <source>
        <dbReference type="ARBA" id="ARBA00004117"/>
    </source>
</evidence>
<name>Q8D3G2_WIGBR</name>
<dbReference type="InterPro" id="IPR006299">
    <property type="entry name" value="FlgC"/>
</dbReference>
<keyword evidence="4 6" id="KW-0975">Bacterial flagellum</keyword>
<dbReference type="PROSITE" id="PS00588">
    <property type="entry name" value="FLAGELLA_BB_ROD"/>
    <property type="match status" value="1"/>
</dbReference>
<evidence type="ECO:0000313" key="9">
    <source>
        <dbReference type="EMBL" id="BAC24185.1"/>
    </source>
</evidence>
<sequence length="133" mass="14450">MSLLNIFDISGSALIAQSCRLNVSASNMANAESLSNNGNPYSSKQVVFKLNTNFAQEIGGVKVKKIIEDKTPWKILYDPGNPLADSKGYVKSSNVNMISEMINTISSSRSYQANVEVINTARSMILKTLTLGQ</sequence>
<dbReference type="GO" id="GO:0030694">
    <property type="term" value="C:bacterial-type flagellum basal body, rod"/>
    <property type="evidence" value="ECO:0007669"/>
    <property type="project" value="UniProtKB-UniRule"/>
</dbReference>
<dbReference type="PANTHER" id="PTHR30435:SF2">
    <property type="entry name" value="FLAGELLAR BASAL-BODY ROD PROTEIN FLGC"/>
    <property type="match status" value="1"/>
</dbReference>
<evidence type="ECO:0000259" key="8">
    <source>
        <dbReference type="Pfam" id="PF06429"/>
    </source>
</evidence>
<keyword evidence="10" id="KW-1185">Reference proteome</keyword>
<protein>
    <recommendedName>
        <fullName evidence="3 6">Flagellar basal-body rod protein FlgC</fullName>
    </recommendedName>
</protein>
<dbReference type="OrthoDB" id="9794148at2"/>
<comment type="similarity">
    <text evidence="2">Belongs to the flagella basal body rod proteins family.</text>
</comment>
<evidence type="ECO:0000256" key="6">
    <source>
        <dbReference type="RuleBase" id="RU362062"/>
    </source>
</evidence>
<evidence type="ECO:0000256" key="5">
    <source>
        <dbReference type="ARBA" id="ARBA00025933"/>
    </source>
</evidence>